<accession>A0A3P8D1B1</accession>
<dbReference type="WBParaSite" id="HPBE_0002444601-mRNA-1">
    <property type="protein sequence ID" value="HPBE_0002444601-mRNA-1"/>
    <property type="gene ID" value="HPBE_0002444601"/>
</dbReference>
<proteinExistence type="predicted"/>
<dbReference type="AlphaFoldDB" id="A0A183GP26"/>
<name>A0A183GP26_HELPZ</name>
<dbReference type="Proteomes" id="UP000050761">
    <property type="component" value="Unassembled WGS sequence"/>
</dbReference>
<organism evidence="2 3">
    <name type="scientific">Heligmosomoides polygyrus</name>
    <name type="common">Parasitic roundworm</name>
    <dbReference type="NCBI Taxonomy" id="6339"/>
    <lineage>
        <taxon>Eukaryota</taxon>
        <taxon>Metazoa</taxon>
        <taxon>Ecdysozoa</taxon>
        <taxon>Nematoda</taxon>
        <taxon>Chromadorea</taxon>
        <taxon>Rhabditida</taxon>
        <taxon>Rhabditina</taxon>
        <taxon>Rhabditomorpha</taxon>
        <taxon>Strongyloidea</taxon>
        <taxon>Heligmosomidae</taxon>
        <taxon>Heligmosomoides</taxon>
    </lineage>
</organism>
<reference evidence="3" key="2">
    <citation type="submission" date="2019-09" db="UniProtKB">
        <authorList>
            <consortium name="WormBaseParasite"/>
        </authorList>
    </citation>
    <scope>IDENTIFICATION</scope>
</reference>
<evidence type="ECO:0000313" key="3">
    <source>
        <dbReference type="WBParaSite" id="HPBE_0002444601-mRNA-1"/>
    </source>
</evidence>
<accession>A0A183GP26</accession>
<keyword evidence="2" id="KW-1185">Reference proteome</keyword>
<reference evidence="1 2" key="1">
    <citation type="submission" date="2018-11" db="EMBL/GenBank/DDBJ databases">
        <authorList>
            <consortium name="Pathogen Informatics"/>
        </authorList>
    </citation>
    <scope>NUCLEOTIDE SEQUENCE [LARGE SCALE GENOMIC DNA]</scope>
</reference>
<evidence type="ECO:0000313" key="2">
    <source>
        <dbReference type="Proteomes" id="UP000050761"/>
    </source>
</evidence>
<evidence type="ECO:0000313" key="1">
    <source>
        <dbReference type="EMBL" id="VDP45082.1"/>
    </source>
</evidence>
<dbReference type="EMBL" id="UZAH01036359">
    <property type="protein sequence ID" value="VDP45082.1"/>
    <property type="molecule type" value="Genomic_DNA"/>
</dbReference>
<gene>
    <name evidence="1" type="ORF">HPBE_LOCUS24445</name>
</gene>
<protein>
    <submittedName>
        <fullName evidence="1 3">Uncharacterized protein</fullName>
    </submittedName>
</protein>
<sequence>MARILQPDHHFLELLLWNEEERWQEISWELKECKTQFQALAIRKRVWMSPGMPPDRVCAFCGGMGMHYSELRPRITDGDERYNIIRQD</sequence>